<feature type="region of interest" description="Disordered" evidence="1">
    <location>
        <begin position="1"/>
        <end position="28"/>
    </location>
</feature>
<keyword evidence="3" id="KW-1185">Reference proteome</keyword>
<evidence type="ECO:0000313" key="3">
    <source>
        <dbReference type="Proteomes" id="UP001530400"/>
    </source>
</evidence>
<protein>
    <submittedName>
        <fullName evidence="2">Uncharacterized protein</fullName>
    </submittedName>
</protein>
<dbReference type="AlphaFoldDB" id="A0ABD3QGK2"/>
<dbReference type="EMBL" id="JALLPJ020000212">
    <property type="protein sequence ID" value="KAL3798606.1"/>
    <property type="molecule type" value="Genomic_DNA"/>
</dbReference>
<evidence type="ECO:0000256" key="1">
    <source>
        <dbReference type="SAM" id="MobiDB-lite"/>
    </source>
</evidence>
<name>A0ABD3QGK2_9STRA</name>
<organism evidence="2 3">
    <name type="scientific">Cyclotella atomus</name>
    <dbReference type="NCBI Taxonomy" id="382360"/>
    <lineage>
        <taxon>Eukaryota</taxon>
        <taxon>Sar</taxon>
        <taxon>Stramenopiles</taxon>
        <taxon>Ochrophyta</taxon>
        <taxon>Bacillariophyta</taxon>
        <taxon>Coscinodiscophyceae</taxon>
        <taxon>Thalassiosirophycidae</taxon>
        <taxon>Stephanodiscales</taxon>
        <taxon>Stephanodiscaceae</taxon>
        <taxon>Cyclotella</taxon>
    </lineage>
</organism>
<reference evidence="2 3" key="1">
    <citation type="submission" date="2024-10" db="EMBL/GenBank/DDBJ databases">
        <title>Updated reference genomes for cyclostephanoid diatoms.</title>
        <authorList>
            <person name="Roberts W.R."/>
            <person name="Alverson A.J."/>
        </authorList>
    </citation>
    <scope>NUCLEOTIDE SEQUENCE [LARGE SCALE GENOMIC DNA]</scope>
    <source>
        <strain evidence="2 3">AJA010-31</strain>
    </source>
</reference>
<comment type="caution">
    <text evidence="2">The sequence shown here is derived from an EMBL/GenBank/DDBJ whole genome shotgun (WGS) entry which is preliminary data.</text>
</comment>
<sequence>MPSKKKARSKARKAKKEGISRTQGRQTTTAICNHSARPEYCCRIGFTPPQGCTQEDGVACRKFITELEERCSQMNISHPDRSTLWDVVKAACTMKDDHDNIFIDYRRKKTLKVYLSSTGARLVQTWFK</sequence>
<dbReference type="Proteomes" id="UP001530400">
    <property type="component" value="Unassembled WGS sequence"/>
</dbReference>
<evidence type="ECO:0000313" key="2">
    <source>
        <dbReference type="EMBL" id="KAL3798606.1"/>
    </source>
</evidence>
<gene>
    <name evidence="2" type="ORF">ACHAWO_014015</name>
</gene>
<feature type="compositionally biased region" description="Basic residues" evidence="1">
    <location>
        <begin position="1"/>
        <end position="15"/>
    </location>
</feature>
<accession>A0ABD3QGK2</accession>
<proteinExistence type="predicted"/>